<protein>
    <submittedName>
        <fullName evidence="12">Nuclear receptor domain-containing protein</fullName>
    </submittedName>
</protein>
<dbReference type="SUPFAM" id="SSF57716">
    <property type="entry name" value="Glucocorticoid receptor-like (DNA-binding domain)"/>
    <property type="match status" value="1"/>
</dbReference>
<dbReference type="InterPro" id="IPR035500">
    <property type="entry name" value="NHR-like_dom_sf"/>
</dbReference>
<dbReference type="SUPFAM" id="SSF48508">
    <property type="entry name" value="Nuclear receptor ligand-binding domain"/>
    <property type="match status" value="1"/>
</dbReference>
<dbReference type="Pfam" id="PF00104">
    <property type="entry name" value="Hormone_recep"/>
    <property type="match status" value="1"/>
</dbReference>
<reference evidence="11" key="1">
    <citation type="journal article" date="2013" name="Genetics">
        <title>The draft genome and transcriptome of Panagrellus redivivus are shaped by the harsh demands of a free-living lifestyle.</title>
        <authorList>
            <person name="Srinivasan J."/>
            <person name="Dillman A.R."/>
            <person name="Macchietto M.G."/>
            <person name="Heikkinen L."/>
            <person name="Lakso M."/>
            <person name="Fracchia K.M."/>
            <person name="Antoshechkin I."/>
            <person name="Mortazavi A."/>
            <person name="Wong G."/>
            <person name="Sternberg P.W."/>
        </authorList>
    </citation>
    <scope>NUCLEOTIDE SEQUENCE [LARGE SCALE GENOMIC DNA]</scope>
    <source>
        <strain evidence="11">MT8872</strain>
    </source>
</reference>
<dbReference type="GO" id="GO:0005634">
    <property type="term" value="C:nucleus"/>
    <property type="evidence" value="ECO:0007669"/>
    <property type="project" value="TreeGrafter"/>
</dbReference>
<feature type="compositionally biased region" description="Low complexity" evidence="9">
    <location>
        <begin position="95"/>
        <end position="104"/>
    </location>
</feature>
<dbReference type="CDD" id="cd06916">
    <property type="entry name" value="NR_DBD_like"/>
    <property type="match status" value="1"/>
</dbReference>
<keyword evidence="1" id="KW-0479">Metal-binding</keyword>
<dbReference type="WBParaSite" id="Pan_g16961.t2">
    <property type="protein sequence ID" value="Pan_g16961.t2"/>
    <property type="gene ID" value="Pan_g16961"/>
</dbReference>
<keyword evidence="11" id="KW-1185">Reference proteome</keyword>
<dbReference type="GO" id="GO:0003700">
    <property type="term" value="F:DNA-binding transcription factor activity"/>
    <property type="evidence" value="ECO:0007669"/>
    <property type="project" value="InterPro"/>
</dbReference>
<dbReference type="InterPro" id="IPR000536">
    <property type="entry name" value="Nucl_hrmn_rcpt_lig-bd"/>
</dbReference>
<dbReference type="GO" id="GO:0008270">
    <property type="term" value="F:zinc ion binding"/>
    <property type="evidence" value="ECO:0007669"/>
    <property type="project" value="UniProtKB-KW"/>
</dbReference>
<evidence type="ECO:0000259" key="10">
    <source>
        <dbReference type="PROSITE" id="PS51030"/>
    </source>
</evidence>
<accession>A0A7E4V5V5</accession>
<evidence type="ECO:0000256" key="4">
    <source>
        <dbReference type="ARBA" id="ARBA00023015"/>
    </source>
</evidence>
<dbReference type="Gene3D" id="3.30.50.10">
    <property type="entry name" value="Erythroid Transcription Factor GATA-1, subunit A"/>
    <property type="match status" value="1"/>
</dbReference>
<evidence type="ECO:0000256" key="9">
    <source>
        <dbReference type="SAM" id="MobiDB-lite"/>
    </source>
</evidence>
<feature type="domain" description="Nuclear receptor" evidence="10">
    <location>
        <begin position="4"/>
        <end position="79"/>
    </location>
</feature>
<keyword evidence="8" id="KW-0539">Nucleus</keyword>
<evidence type="ECO:0000256" key="1">
    <source>
        <dbReference type="ARBA" id="ARBA00022723"/>
    </source>
</evidence>
<name>A0A7E4V5V5_PANRE</name>
<keyword evidence="2" id="KW-0863">Zinc-finger</keyword>
<evidence type="ECO:0000256" key="8">
    <source>
        <dbReference type="ARBA" id="ARBA00023242"/>
    </source>
</evidence>
<keyword evidence="4" id="KW-0805">Transcription regulation</keyword>
<keyword evidence="3" id="KW-0862">Zinc</keyword>
<keyword evidence="5" id="KW-0238">DNA-binding</keyword>
<organism evidence="11 12">
    <name type="scientific">Panagrellus redivivus</name>
    <name type="common">Microworm</name>
    <dbReference type="NCBI Taxonomy" id="6233"/>
    <lineage>
        <taxon>Eukaryota</taxon>
        <taxon>Metazoa</taxon>
        <taxon>Ecdysozoa</taxon>
        <taxon>Nematoda</taxon>
        <taxon>Chromadorea</taxon>
        <taxon>Rhabditida</taxon>
        <taxon>Tylenchina</taxon>
        <taxon>Panagrolaimomorpha</taxon>
        <taxon>Panagrolaimoidea</taxon>
        <taxon>Panagrolaimidae</taxon>
        <taxon>Panagrellus</taxon>
    </lineage>
</organism>
<sequence length="403" mass="44773">MSSTATCDVCGLIASGHHFGAVTCKACAAFFRRSLAEDKRYKCRNGGTCDVGMSKRNRCRACRMKRCLSIGMRREDNASSPASSADEMPITALASAPSSSSSASTHFMQQSTPTPMPSCSASTLPSIMSTTLTMFLNKLDGAFTSFCNSQRSLYKLENSMASGVMNPDEEPFFLIHKALHNKMEVANSSLIATLLLEQFTEFRDLDSDHRRMVYGPFASRFLNMHRCYLTSKHFPRDDDTRIALHYGYYCSLPDSAGFFGDVHNLEEIKAYLVPLHKKWRALSMKMKRLDLRGIEIAAFIAMIFYTQNFAVETVGIAESAIMTAKEELTAMMHAEITNFYGFRRGGVRFALIVELLADLEAVVSVVADSITMSNCLVRSPQDTYMLQNDSDLINPIPITPTPL</sequence>
<dbReference type="GO" id="GO:0043565">
    <property type="term" value="F:sequence-specific DNA binding"/>
    <property type="evidence" value="ECO:0007669"/>
    <property type="project" value="InterPro"/>
</dbReference>
<dbReference type="GO" id="GO:0006357">
    <property type="term" value="P:regulation of transcription by RNA polymerase II"/>
    <property type="evidence" value="ECO:0007669"/>
    <property type="project" value="TreeGrafter"/>
</dbReference>
<dbReference type="Proteomes" id="UP000492821">
    <property type="component" value="Unassembled WGS sequence"/>
</dbReference>
<dbReference type="InterPro" id="IPR001628">
    <property type="entry name" value="Znf_hrmn_rcpt"/>
</dbReference>
<dbReference type="PANTHER" id="PTHR46011">
    <property type="entry name" value="NUCLEAR HORMONE RECEPTOR FAMILY MEMBER NHR-86-RELATED"/>
    <property type="match status" value="1"/>
</dbReference>
<dbReference type="PANTHER" id="PTHR46011:SF32">
    <property type="entry name" value="NUCLEAR HORMONE RECEPTOR FAMILY"/>
    <property type="match status" value="1"/>
</dbReference>
<evidence type="ECO:0000313" key="11">
    <source>
        <dbReference type="Proteomes" id="UP000492821"/>
    </source>
</evidence>
<evidence type="ECO:0000256" key="5">
    <source>
        <dbReference type="ARBA" id="ARBA00023125"/>
    </source>
</evidence>
<dbReference type="AlphaFoldDB" id="A0A7E4V5V5"/>
<keyword evidence="7" id="KW-0675">Receptor</keyword>
<evidence type="ECO:0000256" key="2">
    <source>
        <dbReference type="ARBA" id="ARBA00022771"/>
    </source>
</evidence>
<feature type="region of interest" description="Disordered" evidence="9">
    <location>
        <begin position="95"/>
        <end position="120"/>
    </location>
</feature>
<evidence type="ECO:0000256" key="6">
    <source>
        <dbReference type="ARBA" id="ARBA00023163"/>
    </source>
</evidence>
<reference evidence="12" key="2">
    <citation type="submission" date="2020-10" db="UniProtKB">
        <authorList>
            <consortium name="WormBaseParasite"/>
        </authorList>
    </citation>
    <scope>IDENTIFICATION</scope>
</reference>
<dbReference type="PRINTS" id="PR00047">
    <property type="entry name" value="STROIDFINGER"/>
</dbReference>
<feature type="compositionally biased region" description="Polar residues" evidence="9">
    <location>
        <begin position="105"/>
        <end position="120"/>
    </location>
</feature>
<keyword evidence="6" id="KW-0804">Transcription</keyword>
<proteinExistence type="predicted"/>
<dbReference type="InterPro" id="IPR013088">
    <property type="entry name" value="Znf_NHR/GATA"/>
</dbReference>
<evidence type="ECO:0000256" key="7">
    <source>
        <dbReference type="ARBA" id="ARBA00023170"/>
    </source>
</evidence>
<dbReference type="SMART" id="SM00399">
    <property type="entry name" value="ZnF_C4"/>
    <property type="match status" value="1"/>
</dbReference>
<evidence type="ECO:0000313" key="12">
    <source>
        <dbReference type="WBParaSite" id="Pan_g16961.t2"/>
    </source>
</evidence>
<dbReference type="PROSITE" id="PS51030">
    <property type="entry name" value="NUCLEAR_REC_DBD_2"/>
    <property type="match status" value="1"/>
</dbReference>
<evidence type="ECO:0000256" key="3">
    <source>
        <dbReference type="ARBA" id="ARBA00022833"/>
    </source>
</evidence>
<dbReference type="Pfam" id="PF00105">
    <property type="entry name" value="zf-C4"/>
    <property type="match status" value="1"/>
</dbReference>